<dbReference type="PANTHER" id="PTHR30106:SF1">
    <property type="entry name" value="UPF0324 MEMBRANE PROTEIN FN0533"/>
    <property type="match status" value="1"/>
</dbReference>
<evidence type="ECO:0000256" key="3">
    <source>
        <dbReference type="ARBA" id="ARBA00022475"/>
    </source>
</evidence>
<dbReference type="Pfam" id="PF03601">
    <property type="entry name" value="Cons_hypoth698"/>
    <property type="match status" value="1"/>
</dbReference>
<dbReference type="EMBL" id="WJHE01000411">
    <property type="protein sequence ID" value="MST32852.1"/>
    <property type="molecule type" value="Genomic_DNA"/>
</dbReference>
<keyword evidence="3" id="KW-1003">Cell membrane</keyword>
<comment type="caution">
    <text evidence="8">The sequence shown here is derived from an EMBL/GenBank/DDBJ whole genome shotgun (WGS) entry which is preliminary data.</text>
</comment>
<sequence>ALAVLPGTAAAAAIAAVATGLAHFAPVVGAPVIAILLGIAAALVRRPSARMRPGMAFTSKRVLQGSIVLLGLGLSLGQVVSAGRHSLPVLVGTLVIALLAGWLAGKALRLPGDVATLVTVGTAICGASAIAATDAVIDADGADVSYAVTTIFTFNVAAVLLYPTIGHALGFSQHTFGLWAGTAINDVSSVVAAATTYGPVAASYGVVVKLTRTLAIIPISLGLGLLRSYRSSGAAA</sequence>
<evidence type="ECO:0000256" key="1">
    <source>
        <dbReference type="ARBA" id="ARBA00004651"/>
    </source>
</evidence>
<protein>
    <submittedName>
        <fullName evidence="8">Sulfate exporter family transporter</fullName>
    </submittedName>
</protein>
<keyword evidence="4 7" id="KW-0812">Transmembrane</keyword>
<feature type="transmembrane region" description="Helical" evidence="7">
    <location>
        <begin position="25"/>
        <end position="44"/>
    </location>
</feature>
<dbReference type="PANTHER" id="PTHR30106">
    <property type="entry name" value="INNER MEMBRANE PROTEIN YEIH-RELATED"/>
    <property type="match status" value="1"/>
</dbReference>
<evidence type="ECO:0000313" key="9">
    <source>
        <dbReference type="Proteomes" id="UP000437736"/>
    </source>
</evidence>
<gene>
    <name evidence="8" type="ORF">GHK86_08985</name>
</gene>
<feature type="transmembrane region" description="Helical" evidence="7">
    <location>
        <begin position="144"/>
        <end position="164"/>
    </location>
</feature>
<comment type="similarity">
    <text evidence="2">Belongs to the UPF0324 family.</text>
</comment>
<comment type="subcellular location">
    <subcellularLocation>
        <location evidence="1">Cell membrane</location>
        <topology evidence="1">Multi-pass membrane protein</topology>
    </subcellularLocation>
</comment>
<keyword evidence="5 7" id="KW-1133">Transmembrane helix</keyword>
<feature type="transmembrane region" description="Helical" evidence="7">
    <location>
        <begin position="65"/>
        <end position="81"/>
    </location>
</feature>
<evidence type="ECO:0000256" key="5">
    <source>
        <dbReference type="ARBA" id="ARBA00022989"/>
    </source>
</evidence>
<reference evidence="8 9" key="1">
    <citation type="submission" date="2019-11" db="EMBL/GenBank/DDBJ databases">
        <title>Acidiferrimicrobium australis gen. nov., sp. nov., an acidophilic and obligately heterotrophic, member of the Actinobacteria that catalyses dissimilatory oxido- reduction of iron isolated from metal-rich acidic water in Chile.</title>
        <authorList>
            <person name="Gonzalez D."/>
            <person name="Huber K."/>
            <person name="Hedrich S."/>
            <person name="Rojas-Villalobos C."/>
            <person name="Quatrini R."/>
            <person name="Dinamarca M.A."/>
            <person name="Schwarz A."/>
            <person name="Canales C."/>
            <person name="Nancucheo I."/>
        </authorList>
    </citation>
    <scope>NUCLEOTIDE SEQUENCE [LARGE SCALE GENOMIC DNA]</scope>
    <source>
        <strain evidence="8 9">USS-CCA1</strain>
    </source>
</reference>
<evidence type="ECO:0000256" key="4">
    <source>
        <dbReference type="ARBA" id="ARBA00022692"/>
    </source>
</evidence>
<feature type="transmembrane region" description="Helical" evidence="7">
    <location>
        <begin position="204"/>
        <end position="226"/>
    </location>
</feature>
<dbReference type="InterPro" id="IPR018383">
    <property type="entry name" value="UPF0324_pro"/>
</dbReference>
<proteinExistence type="inferred from homology"/>
<feature type="transmembrane region" description="Helical" evidence="7">
    <location>
        <begin position="176"/>
        <end position="198"/>
    </location>
</feature>
<feature type="non-terminal residue" evidence="8">
    <location>
        <position position="236"/>
    </location>
</feature>
<feature type="non-terminal residue" evidence="8">
    <location>
        <position position="1"/>
    </location>
</feature>
<organism evidence="8 9">
    <name type="scientific">Acidiferrimicrobium australe</name>
    <dbReference type="NCBI Taxonomy" id="2664430"/>
    <lineage>
        <taxon>Bacteria</taxon>
        <taxon>Bacillati</taxon>
        <taxon>Actinomycetota</taxon>
        <taxon>Acidimicrobiia</taxon>
        <taxon>Acidimicrobiales</taxon>
        <taxon>Acidimicrobiaceae</taxon>
        <taxon>Acidiferrimicrobium</taxon>
    </lineage>
</organism>
<evidence type="ECO:0000313" key="8">
    <source>
        <dbReference type="EMBL" id="MST32852.1"/>
    </source>
</evidence>
<evidence type="ECO:0000256" key="6">
    <source>
        <dbReference type="ARBA" id="ARBA00023136"/>
    </source>
</evidence>
<name>A0ABW9QSP4_9ACTN</name>
<keyword evidence="9" id="KW-1185">Reference proteome</keyword>
<feature type="transmembrane region" description="Helical" evidence="7">
    <location>
        <begin position="114"/>
        <end position="132"/>
    </location>
</feature>
<feature type="transmembrane region" description="Helical" evidence="7">
    <location>
        <begin position="87"/>
        <end position="105"/>
    </location>
</feature>
<dbReference type="Proteomes" id="UP000437736">
    <property type="component" value="Unassembled WGS sequence"/>
</dbReference>
<keyword evidence="6 7" id="KW-0472">Membrane</keyword>
<evidence type="ECO:0000256" key="2">
    <source>
        <dbReference type="ARBA" id="ARBA00007977"/>
    </source>
</evidence>
<accession>A0ABW9QSP4</accession>
<evidence type="ECO:0000256" key="7">
    <source>
        <dbReference type="SAM" id="Phobius"/>
    </source>
</evidence>